<keyword evidence="5 9" id="KW-0798">TonB box</keyword>
<reference evidence="13" key="1">
    <citation type="journal article" date="2019" name="Int. J. Syst. Evol. Microbiol.">
        <title>The Global Catalogue of Microorganisms (GCM) 10K type strain sequencing project: providing services to taxonomists for standard genome sequencing and annotation.</title>
        <authorList>
            <consortium name="The Broad Institute Genomics Platform"/>
            <consortium name="The Broad Institute Genome Sequencing Center for Infectious Disease"/>
            <person name="Wu L."/>
            <person name="Ma J."/>
        </authorList>
    </citation>
    <scope>NUCLEOTIDE SEQUENCE [LARGE SCALE GENOMIC DNA]</scope>
    <source>
        <strain evidence="13">CCUG 58938</strain>
    </source>
</reference>
<dbReference type="SUPFAM" id="SSF49464">
    <property type="entry name" value="Carboxypeptidase regulatory domain-like"/>
    <property type="match status" value="1"/>
</dbReference>
<dbReference type="InterPro" id="IPR039426">
    <property type="entry name" value="TonB-dep_rcpt-like"/>
</dbReference>
<dbReference type="InterPro" id="IPR000531">
    <property type="entry name" value="Beta-barrel_TonB"/>
</dbReference>
<evidence type="ECO:0000256" key="1">
    <source>
        <dbReference type="ARBA" id="ARBA00004571"/>
    </source>
</evidence>
<evidence type="ECO:0000313" key="12">
    <source>
        <dbReference type="EMBL" id="MFD0999493.1"/>
    </source>
</evidence>
<dbReference type="PROSITE" id="PS52016">
    <property type="entry name" value="TONB_DEPENDENT_REC_3"/>
    <property type="match status" value="1"/>
</dbReference>
<comment type="subcellular location">
    <subcellularLocation>
        <location evidence="1 8">Cell outer membrane</location>
        <topology evidence="1 8">Multi-pass membrane protein</topology>
    </subcellularLocation>
</comment>
<evidence type="ECO:0000256" key="5">
    <source>
        <dbReference type="ARBA" id="ARBA00023077"/>
    </source>
</evidence>
<dbReference type="InterPro" id="IPR036942">
    <property type="entry name" value="Beta-barrel_TonB_sf"/>
</dbReference>
<evidence type="ECO:0000256" key="6">
    <source>
        <dbReference type="ARBA" id="ARBA00023136"/>
    </source>
</evidence>
<evidence type="ECO:0000256" key="2">
    <source>
        <dbReference type="ARBA" id="ARBA00022448"/>
    </source>
</evidence>
<dbReference type="InterPro" id="IPR008969">
    <property type="entry name" value="CarboxyPept-like_regulatory"/>
</dbReference>
<keyword evidence="4 8" id="KW-0812">Transmembrane</keyword>
<evidence type="ECO:0000259" key="11">
    <source>
        <dbReference type="Pfam" id="PF07715"/>
    </source>
</evidence>
<dbReference type="InterPro" id="IPR023997">
    <property type="entry name" value="TonB-dep_OMP_SusC/RagA_CS"/>
</dbReference>
<dbReference type="Gene3D" id="2.60.40.1120">
    <property type="entry name" value="Carboxypeptidase-like, regulatory domain"/>
    <property type="match status" value="1"/>
</dbReference>
<evidence type="ECO:0000256" key="3">
    <source>
        <dbReference type="ARBA" id="ARBA00022452"/>
    </source>
</evidence>
<evidence type="ECO:0000256" key="8">
    <source>
        <dbReference type="PROSITE-ProRule" id="PRU01360"/>
    </source>
</evidence>
<keyword evidence="6 8" id="KW-0472">Membrane</keyword>
<protein>
    <submittedName>
        <fullName evidence="12">SusC/RagA family TonB-linked outer membrane protein</fullName>
    </submittedName>
</protein>
<dbReference type="Gene3D" id="2.40.170.20">
    <property type="entry name" value="TonB-dependent receptor, beta-barrel domain"/>
    <property type="match status" value="1"/>
</dbReference>
<accession>A0ABW3K2Q9</accession>
<dbReference type="RefSeq" id="WP_377578034.1">
    <property type="nucleotide sequence ID" value="NZ_JBHTKA010000001.1"/>
</dbReference>
<feature type="domain" description="TonB-dependent receptor plug" evidence="11">
    <location>
        <begin position="122"/>
        <end position="230"/>
    </location>
</feature>
<dbReference type="Gene3D" id="2.170.130.10">
    <property type="entry name" value="TonB-dependent receptor, plug domain"/>
    <property type="match status" value="1"/>
</dbReference>
<proteinExistence type="inferred from homology"/>
<dbReference type="Proteomes" id="UP001597112">
    <property type="component" value="Unassembled WGS sequence"/>
</dbReference>
<evidence type="ECO:0000256" key="7">
    <source>
        <dbReference type="ARBA" id="ARBA00023237"/>
    </source>
</evidence>
<comment type="similarity">
    <text evidence="8 9">Belongs to the TonB-dependent receptor family.</text>
</comment>
<dbReference type="NCBIfam" id="TIGR04056">
    <property type="entry name" value="OMP_RagA_SusC"/>
    <property type="match status" value="1"/>
</dbReference>
<evidence type="ECO:0000259" key="10">
    <source>
        <dbReference type="Pfam" id="PF00593"/>
    </source>
</evidence>
<evidence type="ECO:0000256" key="4">
    <source>
        <dbReference type="ARBA" id="ARBA00022692"/>
    </source>
</evidence>
<dbReference type="Pfam" id="PF00593">
    <property type="entry name" value="TonB_dep_Rec_b-barrel"/>
    <property type="match status" value="1"/>
</dbReference>
<dbReference type="InterPro" id="IPR023996">
    <property type="entry name" value="TonB-dep_OMP_SusC/RagA"/>
</dbReference>
<dbReference type="SUPFAM" id="SSF56935">
    <property type="entry name" value="Porins"/>
    <property type="match status" value="1"/>
</dbReference>
<evidence type="ECO:0000313" key="13">
    <source>
        <dbReference type="Proteomes" id="UP001597112"/>
    </source>
</evidence>
<keyword evidence="13" id="KW-1185">Reference proteome</keyword>
<name>A0ABW3K2Q9_9BACT</name>
<keyword evidence="7 8" id="KW-0998">Cell outer membrane</keyword>
<organism evidence="12 13">
    <name type="scientific">Ohtaekwangia kribbensis</name>
    <dbReference type="NCBI Taxonomy" id="688913"/>
    <lineage>
        <taxon>Bacteria</taxon>
        <taxon>Pseudomonadati</taxon>
        <taxon>Bacteroidota</taxon>
        <taxon>Cytophagia</taxon>
        <taxon>Cytophagales</taxon>
        <taxon>Fulvivirgaceae</taxon>
        <taxon>Ohtaekwangia</taxon>
    </lineage>
</organism>
<dbReference type="Pfam" id="PF13715">
    <property type="entry name" value="CarbopepD_reg_2"/>
    <property type="match status" value="1"/>
</dbReference>
<dbReference type="InterPro" id="IPR037066">
    <property type="entry name" value="Plug_dom_sf"/>
</dbReference>
<feature type="domain" description="TonB-dependent receptor-like beta-barrel" evidence="10">
    <location>
        <begin position="434"/>
        <end position="860"/>
    </location>
</feature>
<evidence type="ECO:0000256" key="9">
    <source>
        <dbReference type="RuleBase" id="RU003357"/>
    </source>
</evidence>
<keyword evidence="3 8" id="KW-1134">Transmembrane beta strand</keyword>
<comment type="caution">
    <text evidence="12">The sequence shown here is derived from an EMBL/GenBank/DDBJ whole genome shotgun (WGS) entry which is preliminary data.</text>
</comment>
<dbReference type="Pfam" id="PF07715">
    <property type="entry name" value="Plug"/>
    <property type="match status" value="1"/>
</dbReference>
<dbReference type="NCBIfam" id="TIGR04057">
    <property type="entry name" value="SusC_RagA_signa"/>
    <property type="match status" value="1"/>
</dbReference>
<keyword evidence="2 8" id="KW-0813">Transport</keyword>
<dbReference type="InterPro" id="IPR012910">
    <property type="entry name" value="Plug_dom"/>
</dbReference>
<gene>
    <name evidence="12" type="ORF">ACFQ21_09250</name>
</gene>
<dbReference type="EMBL" id="JBHTKA010000001">
    <property type="protein sequence ID" value="MFD0999493.1"/>
    <property type="molecule type" value="Genomic_DNA"/>
</dbReference>
<sequence>MIRTLLYCRRVWLLGLTFVAMIVPLYIQAQNVLVTGTVTSSDNSPLPGVNVLVKGTSTGTVTDAEGKYSLDAPPAGTLVFSFIGMKTLEVNINNQSVVNMTMDADVSQLDEVVVVGYGTQKKSDLTGSVSSVTSKDIKTVPVASLSQALQGRAAGVQVSQTSNAPGGGVSIRIRGGNSIQGGNEPLYVIDGFPVYNENGPTISPNDIESIEILKDASATAIYGSRGANGVVIITTRRGKAGKPSILFESYYGVQEVRKKLDMLNATQLALLVNEGISNANPANPPAFTDEQIAGLGTGTNWQDEIFRSAPVQNYQLTVSGGDDKTQYSISGNIYDQDGIVINSNYKRTAFRVNLDRKVNDRLKLSNSLTISRAVNNSVATDTDGGGSAGVVYAALNFSPTVPVYNADGSYTIDNRIGGIKISNPVALANETTNANTITRMLGNISGEYTLAKGLTFKVLLGANLINNKTNFYQPRTVYAGVGTKGSAYINSSQHTEWLNENTLNYQTTLNERHKLNFLLGYTLQAAHVEEYRASAQNFPNDILEYHNLGTGQQTNTSTSNTYDWGLRSYIGRVNYDMDGKYLVTLTTRIDGSSKFGKGNKNGFFPSGSVAWRIVNESFMSNIRQVSDLKLRASYGLTGNQEIGNYQSIGSMGTQNYNYGNTFTIGYAPNRISNPNLKWETTAQLDIGLDLGLFNDRVIITTDWYYKKTRDLLYSVPLPITTGYSTSLQNIGKVENKGIEFSISTVNVDRALRWTTNFNISANRGKILDLGNVSGDIPAGSASGHLQLANSGILRIGEPIGVFYGLVTDGIFQNQEEINASAQKTAKPGDRRYKDLNPDGAINSADRTILGYVQPDFIFGFTNNFSYKGFDLSIFFMGSQGNSVYNINRYELESLTGVSNQSAATLDRWTPTNPSNEIPRALSTGVPYQVTSRQVEDGSYIRLRNIQLGYTFPTALVERIKLSSAKVYISGQNLLTITNYSGYDPEVSRFGQDNLSQGIDYGSYPTAKMYLVGINIGF</sequence>